<dbReference type="InParanoid" id="K3WIR4"/>
<name>K3WIR4_GLOUD</name>
<dbReference type="HOGENOM" id="CLU_1079579_0_0_1"/>
<organism evidence="2 3">
    <name type="scientific">Globisporangium ultimum (strain ATCC 200006 / CBS 805.95 / DAOM BR144)</name>
    <name type="common">Pythium ultimum</name>
    <dbReference type="NCBI Taxonomy" id="431595"/>
    <lineage>
        <taxon>Eukaryota</taxon>
        <taxon>Sar</taxon>
        <taxon>Stramenopiles</taxon>
        <taxon>Oomycota</taxon>
        <taxon>Peronosporomycetes</taxon>
        <taxon>Pythiales</taxon>
        <taxon>Pythiaceae</taxon>
        <taxon>Globisporangium</taxon>
    </lineage>
</organism>
<dbReference type="OMA" id="WANIARV"/>
<evidence type="ECO:0000313" key="2">
    <source>
        <dbReference type="EnsemblProtists" id="PYU1_T004856"/>
    </source>
</evidence>
<keyword evidence="3" id="KW-1185">Reference proteome</keyword>
<dbReference type="EMBL" id="GL376564">
    <property type="status" value="NOT_ANNOTATED_CDS"/>
    <property type="molecule type" value="Genomic_DNA"/>
</dbReference>
<evidence type="ECO:0000256" key="1">
    <source>
        <dbReference type="SAM" id="MobiDB-lite"/>
    </source>
</evidence>
<feature type="region of interest" description="Disordered" evidence="1">
    <location>
        <begin position="88"/>
        <end position="154"/>
    </location>
</feature>
<feature type="compositionally biased region" description="Low complexity" evidence="1">
    <location>
        <begin position="128"/>
        <end position="141"/>
    </location>
</feature>
<proteinExistence type="predicted"/>
<feature type="compositionally biased region" description="Basic and acidic residues" evidence="1">
    <location>
        <begin position="95"/>
        <end position="126"/>
    </location>
</feature>
<reference evidence="3" key="2">
    <citation type="submission" date="2010-04" db="EMBL/GenBank/DDBJ databases">
        <authorList>
            <person name="Buell R."/>
            <person name="Hamilton J."/>
            <person name="Hostetler J."/>
        </authorList>
    </citation>
    <scope>NUCLEOTIDE SEQUENCE [LARGE SCALE GENOMIC DNA]</scope>
    <source>
        <strain evidence="3">DAOM:BR144</strain>
    </source>
</reference>
<dbReference type="Proteomes" id="UP000019132">
    <property type="component" value="Unassembled WGS sequence"/>
</dbReference>
<sequence>MPSKPAIVAVDAVLLADAVDEDESDAVALLCVEWLLAETNAAYEQHRLATRAVTSLAQHIVGSIFDAVGAAMAPHEEQLDDARFTTESAPVASGLDRHAVRSLPQRDRLAPVDDSQEARGKSHDGEMLQPLSPLPRASSSSEKTGVARASRRKAPERVAPLTLLPDIRELPDDTDERPDVKAWRSHCLQELSISAKRKRSVLRWATVARAFASTTEQHKMSMEVEIVEAAPLRFQKEIVDATPKDLALKLKSNGATGT</sequence>
<dbReference type="EnsemblProtists" id="PYU1_T004856">
    <property type="protein sequence ID" value="PYU1_T004856"/>
    <property type="gene ID" value="PYU1_G004845"/>
</dbReference>
<accession>K3WIR4</accession>
<dbReference type="AlphaFoldDB" id="K3WIR4"/>
<reference evidence="3" key="1">
    <citation type="journal article" date="2010" name="Genome Biol.">
        <title>Genome sequence of the necrotrophic plant pathogen Pythium ultimum reveals original pathogenicity mechanisms and effector repertoire.</title>
        <authorList>
            <person name="Levesque C.A."/>
            <person name="Brouwer H."/>
            <person name="Cano L."/>
            <person name="Hamilton J.P."/>
            <person name="Holt C."/>
            <person name="Huitema E."/>
            <person name="Raffaele S."/>
            <person name="Robideau G.P."/>
            <person name="Thines M."/>
            <person name="Win J."/>
            <person name="Zerillo M.M."/>
            <person name="Beakes G.W."/>
            <person name="Boore J.L."/>
            <person name="Busam D."/>
            <person name="Dumas B."/>
            <person name="Ferriera S."/>
            <person name="Fuerstenberg S.I."/>
            <person name="Gachon C.M."/>
            <person name="Gaulin E."/>
            <person name="Govers F."/>
            <person name="Grenville-Briggs L."/>
            <person name="Horner N."/>
            <person name="Hostetler J."/>
            <person name="Jiang R.H."/>
            <person name="Johnson J."/>
            <person name="Krajaejun T."/>
            <person name="Lin H."/>
            <person name="Meijer H.J."/>
            <person name="Moore B."/>
            <person name="Morris P."/>
            <person name="Phuntmart V."/>
            <person name="Puiu D."/>
            <person name="Shetty J."/>
            <person name="Stajich J.E."/>
            <person name="Tripathy S."/>
            <person name="Wawra S."/>
            <person name="van West P."/>
            <person name="Whitty B.R."/>
            <person name="Coutinho P.M."/>
            <person name="Henrissat B."/>
            <person name="Martin F."/>
            <person name="Thomas P.D."/>
            <person name="Tyler B.M."/>
            <person name="De Vries R.P."/>
            <person name="Kamoun S."/>
            <person name="Yandell M."/>
            <person name="Tisserat N."/>
            <person name="Buell C.R."/>
        </authorList>
    </citation>
    <scope>NUCLEOTIDE SEQUENCE</scope>
    <source>
        <strain evidence="3">DAOM:BR144</strain>
    </source>
</reference>
<dbReference type="eggNOG" id="ENOG502SS6I">
    <property type="taxonomic scope" value="Eukaryota"/>
</dbReference>
<dbReference type="VEuPathDB" id="FungiDB:PYU1_G004845"/>
<protein>
    <submittedName>
        <fullName evidence="2">Uncharacterized protein</fullName>
    </submittedName>
</protein>
<reference evidence="2" key="3">
    <citation type="submission" date="2015-02" db="UniProtKB">
        <authorList>
            <consortium name="EnsemblProtists"/>
        </authorList>
    </citation>
    <scope>IDENTIFICATION</scope>
    <source>
        <strain evidence="2">DAOM BR144</strain>
    </source>
</reference>
<evidence type="ECO:0000313" key="3">
    <source>
        <dbReference type="Proteomes" id="UP000019132"/>
    </source>
</evidence>